<dbReference type="Pfam" id="PF01195">
    <property type="entry name" value="Pept_tRNA_hydro"/>
    <property type="match status" value="1"/>
</dbReference>
<evidence type="ECO:0000256" key="7">
    <source>
        <dbReference type="HAMAP-Rule" id="MF_00083"/>
    </source>
</evidence>
<dbReference type="HAMAP" id="MF_00083">
    <property type="entry name" value="Pept_tRNA_hydro_bact"/>
    <property type="match status" value="1"/>
</dbReference>
<dbReference type="InterPro" id="IPR018171">
    <property type="entry name" value="Pept_tRNA_hydro_CS"/>
</dbReference>
<keyword evidence="12" id="KW-1185">Reference proteome</keyword>
<dbReference type="CDD" id="cd00462">
    <property type="entry name" value="PTH"/>
    <property type="match status" value="1"/>
</dbReference>
<evidence type="ECO:0000256" key="2">
    <source>
        <dbReference type="ARBA" id="ARBA00022555"/>
    </source>
</evidence>
<sequence length="244" mass="26439">MHLIVGLGNPGDKYRNNRHNIGFLAVDAIARRHGFPAFREKFQGLISEGTIDGEKVLLLKPQTYMNSSGDSVQKVTTFYKLGPADVSVLYDEIDLAPGKTRVKVGGGNGGHNGLRSIDPQIGLGYRRVRLGVGHPGHKDLVMPHVLGDFSKAEQQAWLIPLLDAIADNAVMIVKGDDNGLMNKLAIAVQGDGAERTQRPETADPTRKKAPAQSHIRAARPTAPQAKVPETGPMADMLKKLFKKD</sequence>
<evidence type="ECO:0000313" key="12">
    <source>
        <dbReference type="Proteomes" id="UP000095463"/>
    </source>
</evidence>
<dbReference type="InterPro" id="IPR036416">
    <property type="entry name" value="Pept_tRNA_hydro_sf"/>
</dbReference>
<dbReference type="Proteomes" id="UP000095463">
    <property type="component" value="Unassembled WGS sequence"/>
</dbReference>
<dbReference type="Gene3D" id="3.40.50.1470">
    <property type="entry name" value="Peptidyl-tRNA hydrolase"/>
    <property type="match status" value="1"/>
</dbReference>
<dbReference type="FunFam" id="3.40.50.1470:FF:000001">
    <property type="entry name" value="Peptidyl-tRNA hydrolase"/>
    <property type="match status" value="1"/>
</dbReference>
<evidence type="ECO:0000313" key="11">
    <source>
        <dbReference type="EMBL" id="OEO28351.1"/>
    </source>
</evidence>
<dbReference type="EMBL" id="LAJE02000381">
    <property type="protein sequence ID" value="OEO28351.1"/>
    <property type="molecule type" value="Genomic_DNA"/>
</dbReference>
<keyword evidence="3 7" id="KW-0378">Hydrolase</keyword>
<feature type="site" description="Discriminates between blocked and unblocked aminoacyl-tRNA" evidence="7">
    <location>
        <position position="9"/>
    </location>
</feature>
<dbReference type="NCBIfam" id="TIGR00447">
    <property type="entry name" value="pth"/>
    <property type="match status" value="1"/>
</dbReference>
<dbReference type="SUPFAM" id="SSF53178">
    <property type="entry name" value="Peptidyl-tRNA hydrolase-like"/>
    <property type="match status" value="1"/>
</dbReference>
<evidence type="ECO:0000256" key="9">
    <source>
        <dbReference type="RuleBase" id="RU004320"/>
    </source>
</evidence>
<name>A0A1E5XID2_9HYPH</name>
<evidence type="ECO:0000256" key="10">
    <source>
        <dbReference type="SAM" id="MobiDB-lite"/>
    </source>
</evidence>
<feature type="binding site" evidence="7">
    <location>
        <position position="112"/>
    </location>
    <ligand>
        <name>tRNA</name>
        <dbReference type="ChEBI" id="CHEBI:17843"/>
    </ligand>
</feature>
<feature type="active site" description="Proton acceptor" evidence="7">
    <location>
        <position position="19"/>
    </location>
</feature>
<dbReference type="GO" id="GO:0072344">
    <property type="term" value="P:rescue of stalled ribosome"/>
    <property type="evidence" value="ECO:0007669"/>
    <property type="project" value="UniProtKB-UniRule"/>
</dbReference>
<protein>
    <recommendedName>
        <fullName evidence="6 7">Peptidyl-tRNA hydrolase</fullName>
        <shortName evidence="7">Pth</shortName>
        <ecNumber evidence="1 7">3.1.1.29</ecNumber>
    </recommendedName>
</protein>
<dbReference type="PANTHER" id="PTHR17224:SF1">
    <property type="entry name" value="PEPTIDYL-TRNA HYDROLASE"/>
    <property type="match status" value="1"/>
</dbReference>
<feature type="compositionally biased region" description="Basic and acidic residues" evidence="10">
    <location>
        <begin position="192"/>
        <end position="206"/>
    </location>
</feature>
<dbReference type="PROSITE" id="PS01195">
    <property type="entry name" value="PEPT_TRNA_HYDROL_1"/>
    <property type="match status" value="1"/>
</dbReference>
<dbReference type="PROSITE" id="PS01196">
    <property type="entry name" value="PEPT_TRNA_HYDROL_2"/>
    <property type="match status" value="1"/>
</dbReference>
<evidence type="ECO:0000256" key="5">
    <source>
        <dbReference type="ARBA" id="ARBA00038063"/>
    </source>
</evidence>
<dbReference type="OrthoDB" id="9800507at2"/>
<accession>A0A1E5XID2</accession>
<evidence type="ECO:0000256" key="6">
    <source>
        <dbReference type="ARBA" id="ARBA00050038"/>
    </source>
</evidence>
<comment type="subcellular location">
    <subcellularLocation>
        <location evidence="7">Cytoplasm</location>
    </subcellularLocation>
</comment>
<evidence type="ECO:0000256" key="8">
    <source>
        <dbReference type="RuleBase" id="RU000673"/>
    </source>
</evidence>
<proteinExistence type="inferred from homology"/>
<evidence type="ECO:0000256" key="4">
    <source>
        <dbReference type="ARBA" id="ARBA00022884"/>
    </source>
</evidence>
<dbReference type="GO" id="GO:0000049">
    <property type="term" value="F:tRNA binding"/>
    <property type="evidence" value="ECO:0007669"/>
    <property type="project" value="UniProtKB-UniRule"/>
</dbReference>
<dbReference type="RefSeq" id="WP_069912344.1">
    <property type="nucleotide sequence ID" value="NZ_LAJE02000381.1"/>
</dbReference>
<dbReference type="GO" id="GO:0006515">
    <property type="term" value="P:protein quality control for misfolded or incompletely synthesized proteins"/>
    <property type="evidence" value="ECO:0007669"/>
    <property type="project" value="UniProtKB-UniRule"/>
</dbReference>
<comment type="function">
    <text evidence="7">Hydrolyzes ribosome-free peptidyl-tRNAs (with 1 or more amino acids incorporated), which drop off the ribosome during protein synthesis, or as a result of ribosome stalling.</text>
</comment>
<dbReference type="PANTHER" id="PTHR17224">
    <property type="entry name" value="PEPTIDYL-TRNA HYDROLASE"/>
    <property type="match status" value="1"/>
</dbReference>
<dbReference type="InterPro" id="IPR001328">
    <property type="entry name" value="Pept_tRNA_hydro"/>
</dbReference>
<dbReference type="EC" id="3.1.1.29" evidence="1 7"/>
<keyword evidence="2 7" id="KW-0820">tRNA-binding</keyword>
<organism evidence="11 12">
    <name type="scientific">Devosia insulae DS-56</name>
    <dbReference type="NCBI Taxonomy" id="1116389"/>
    <lineage>
        <taxon>Bacteria</taxon>
        <taxon>Pseudomonadati</taxon>
        <taxon>Pseudomonadota</taxon>
        <taxon>Alphaproteobacteria</taxon>
        <taxon>Hyphomicrobiales</taxon>
        <taxon>Devosiaceae</taxon>
        <taxon>Devosia</taxon>
    </lineage>
</organism>
<comment type="catalytic activity">
    <reaction evidence="7 8">
        <text>an N-acyl-L-alpha-aminoacyl-tRNA + H2O = an N-acyl-L-amino acid + a tRNA + H(+)</text>
        <dbReference type="Rhea" id="RHEA:54448"/>
        <dbReference type="Rhea" id="RHEA-COMP:10123"/>
        <dbReference type="Rhea" id="RHEA-COMP:13883"/>
        <dbReference type="ChEBI" id="CHEBI:15377"/>
        <dbReference type="ChEBI" id="CHEBI:15378"/>
        <dbReference type="ChEBI" id="CHEBI:59874"/>
        <dbReference type="ChEBI" id="CHEBI:78442"/>
        <dbReference type="ChEBI" id="CHEBI:138191"/>
        <dbReference type="EC" id="3.1.1.29"/>
    </reaction>
</comment>
<reference evidence="11 12" key="1">
    <citation type="journal article" date="2015" name="Genome Announc.">
        <title>Genome Assemblies of Three Soil-Associated Devosia species: D. insulae, D. limi, and D. soli.</title>
        <authorList>
            <person name="Hassan Y.I."/>
            <person name="Lepp D."/>
            <person name="Zhou T."/>
        </authorList>
    </citation>
    <scope>NUCLEOTIDE SEQUENCE [LARGE SCALE GENOMIC DNA]</scope>
    <source>
        <strain evidence="11 12">DS-56</strain>
    </source>
</reference>
<feature type="region of interest" description="Disordered" evidence="10">
    <location>
        <begin position="190"/>
        <end position="244"/>
    </location>
</feature>
<gene>
    <name evidence="7" type="primary">pth</name>
    <name evidence="11" type="ORF">VW23_005160</name>
</gene>
<comment type="function">
    <text evidence="7">Catalyzes the release of premature peptidyl moieties from peptidyl-tRNA molecules trapped in stalled 50S ribosomal subunits, and thus maintains levels of free tRNAs and 50S ribosomes.</text>
</comment>
<keyword evidence="7" id="KW-0963">Cytoplasm</keyword>
<feature type="binding site" evidence="7">
    <location>
        <position position="14"/>
    </location>
    <ligand>
        <name>tRNA</name>
        <dbReference type="ChEBI" id="CHEBI:17843"/>
    </ligand>
</feature>
<comment type="similarity">
    <text evidence="5 7 9">Belongs to the PTH family.</text>
</comment>
<comment type="caution">
    <text evidence="11">The sequence shown here is derived from an EMBL/GenBank/DDBJ whole genome shotgun (WGS) entry which is preliminary data.</text>
</comment>
<comment type="subunit">
    <text evidence="7">Monomer.</text>
</comment>
<dbReference type="GO" id="GO:0005737">
    <property type="term" value="C:cytoplasm"/>
    <property type="evidence" value="ECO:0007669"/>
    <property type="project" value="UniProtKB-SubCell"/>
</dbReference>
<feature type="binding site" evidence="7">
    <location>
        <position position="66"/>
    </location>
    <ligand>
        <name>tRNA</name>
        <dbReference type="ChEBI" id="CHEBI:17843"/>
    </ligand>
</feature>
<feature type="binding site" evidence="7">
    <location>
        <position position="64"/>
    </location>
    <ligand>
        <name>tRNA</name>
        <dbReference type="ChEBI" id="CHEBI:17843"/>
    </ligand>
</feature>
<dbReference type="GO" id="GO:0004045">
    <property type="term" value="F:peptidyl-tRNA hydrolase activity"/>
    <property type="evidence" value="ECO:0007669"/>
    <property type="project" value="UniProtKB-UniRule"/>
</dbReference>
<evidence type="ECO:0000256" key="3">
    <source>
        <dbReference type="ARBA" id="ARBA00022801"/>
    </source>
</evidence>
<evidence type="ECO:0000256" key="1">
    <source>
        <dbReference type="ARBA" id="ARBA00013260"/>
    </source>
</evidence>
<keyword evidence="4 7" id="KW-0694">RNA-binding</keyword>
<dbReference type="AlphaFoldDB" id="A0A1E5XID2"/>
<feature type="site" description="Stabilizes the basic form of H active site to accept a proton" evidence="7">
    <location>
        <position position="91"/>
    </location>
</feature>